<dbReference type="PANTHER" id="PTHR24014">
    <property type="entry name" value="2-OXOGLUTARATE AND IRON-DEPENDENT OXYGENASE DOMAIN-CONTAINING PROTEIN 2"/>
    <property type="match status" value="1"/>
</dbReference>
<comment type="caution">
    <text evidence="3">The sequence shown here is derived from an EMBL/GenBank/DDBJ whole genome shotgun (WGS) entry which is preliminary data.</text>
</comment>
<feature type="non-terminal residue" evidence="3">
    <location>
        <position position="1"/>
    </location>
</feature>
<gene>
    <name evidence="3" type="primary">Ptcd1</name>
    <name evidence="3" type="ORF">TROMEL_R01878</name>
</gene>
<evidence type="ECO:0000313" key="3">
    <source>
        <dbReference type="EMBL" id="NXJ81284.1"/>
    </source>
</evidence>
<feature type="compositionally biased region" description="Acidic residues" evidence="2">
    <location>
        <begin position="117"/>
        <end position="127"/>
    </location>
</feature>
<dbReference type="InterPro" id="IPR002885">
    <property type="entry name" value="PPR_rpt"/>
</dbReference>
<name>A0A7L0EE84_TROML</name>
<feature type="repeat" description="PPR" evidence="1">
    <location>
        <begin position="569"/>
        <end position="603"/>
    </location>
</feature>
<organism evidence="3 4">
    <name type="scientific">Trogon melanurus</name>
    <name type="common">Black-tailed trogon</name>
    <dbReference type="NCBI Taxonomy" id="56311"/>
    <lineage>
        <taxon>Eukaryota</taxon>
        <taxon>Metazoa</taxon>
        <taxon>Chordata</taxon>
        <taxon>Craniata</taxon>
        <taxon>Vertebrata</taxon>
        <taxon>Euteleostomi</taxon>
        <taxon>Archelosauria</taxon>
        <taxon>Archosauria</taxon>
        <taxon>Dinosauria</taxon>
        <taxon>Saurischia</taxon>
        <taxon>Theropoda</taxon>
        <taxon>Coelurosauria</taxon>
        <taxon>Aves</taxon>
        <taxon>Neognathae</taxon>
        <taxon>Neoaves</taxon>
        <taxon>Telluraves</taxon>
        <taxon>Coraciimorphae</taxon>
        <taxon>Trogoniformes</taxon>
        <taxon>Trogonidae</taxon>
        <taxon>Trogon</taxon>
    </lineage>
</organism>
<feature type="region of interest" description="Disordered" evidence="2">
    <location>
        <begin position="93"/>
        <end position="130"/>
    </location>
</feature>
<feature type="non-terminal residue" evidence="3">
    <location>
        <position position="749"/>
    </location>
</feature>
<dbReference type="NCBIfam" id="TIGR00756">
    <property type="entry name" value="PPR"/>
    <property type="match status" value="1"/>
</dbReference>
<dbReference type="EMBL" id="VXAG01000752">
    <property type="protein sequence ID" value="NXJ81284.1"/>
    <property type="molecule type" value="Genomic_DNA"/>
</dbReference>
<dbReference type="GO" id="GO:0000049">
    <property type="term" value="F:tRNA binding"/>
    <property type="evidence" value="ECO:0007669"/>
    <property type="project" value="TreeGrafter"/>
</dbReference>
<dbReference type="AlphaFoldDB" id="A0A7L0EE84"/>
<evidence type="ECO:0000256" key="1">
    <source>
        <dbReference type="PROSITE-ProRule" id="PRU00708"/>
    </source>
</evidence>
<dbReference type="PANTHER" id="PTHR24014:SF6">
    <property type="entry name" value="PENTATRICOPEPTIDE REPEAT-CONTAINING PROTEIN 1, MITOCHONDRIAL"/>
    <property type="match status" value="1"/>
</dbReference>
<feature type="region of interest" description="Disordered" evidence="2">
    <location>
        <begin position="391"/>
        <end position="414"/>
    </location>
</feature>
<accession>A0A7L0EE84</accession>
<dbReference type="OrthoDB" id="185373at2759"/>
<dbReference type="GO" id="GO:0042780">
    <property type="term" value="P:tRNA 3'-end processing"/>
    <property type="evidence" value="ECO:0007669"/>
    <property type="project" value="TreeGrafter"/>
</dbReference>
<dbReference type="InterPro" id="IPR011990">
    <property type="entry name" value="TPR-like_helical_dom_sf"/>
</dbReference>
<sequence>VCTAVLLKDTKLLDVKLGQLPSWLAMRDFTPGGIVGALRRGEGGRPGTAGGALRLLVPLGPLASALLPGRGHWATAGKASSLLRVPCPAPPPGWRPFLSSQEPPGNDPRGSRAGAAGEEEEEEDEGVEFGTLSGRFSSRKYYHKTTSRFQNLKLQEEEEERERKPRRGAKNTPYWYFLRCKALIKEDKLAEALELFEVQMLKEERLQPEESNYTVLIGGCGRVGYVKKAFRLYNDMKKRALIPTEATYTALFNACAESPWKDSGLQSALKLRQQLKDKNEELNLITYHALLKVCALCSDLRMCFDVLKEIVHKGHVLTAETFSFLLMSCIKDSENGFRYALQVWKQMTKLGIKADSHIYNLMLRAARDCGIGDPIVASELLLSPAEESSSQLRLAPGRQKKKVKNPRKKGSESAAAVQLDVEAMEKQFFQETSVQSEELIRQQNKDVTQAEAEATALNSPSVAPSRAGALMRRGQDEMEQKQATLSCNTPNLLDSRMPNSAVVSLETVATPSDRLALMGDVEGFLNKMKEDNVEPNIKTFTLLAELVEPQSPSESSLLALLDQRKAKVDVTFFNTLIRKKSKQGDLEGAKSVLPALVKRGLSPNLQTFCNLAIACHQEKDGLQLLSDLKRSGVTPNKYIYSTLIAAAVRHLNYSYLTEILRDMRNNQVPPNEVIIRQLEFAARYPPKFDRYKSKNPYLEKIDGFRGYYNRWLKVMAGEETPHPWEKYRTAKRVGDDDKEEAGQDQPGQK</sequence>
<feature type="region of interest" description="Disordered" evidence="2">
    <location>
        <begin position="724"/>
        <end position="749"/>
    </location>
</feature>
<reference evidence="3 4" key="1">
    <citation type="submission" date="2019-09" db="EMBL/GenBank/DDBJ databases">
        <title>Bird 10,000 Genomes (B10K) Project - Family phase.</title>
        <authorList>
            <person name="Zhang G."/>
        </authorList>
    </citation>
    <scope>NUCLEOTIDE SEQUENCE [LARGE SCALE GENOMIC DNA]</scope>
    <source>
        <strain evidence="3">B10K-DU-007-40</strain>
        <tissue evidence="3">Mixed tissue sample</tissue>
    </source>
</reference>
<dbReference type="GO" id="GO:0005759">
    <property type="term" value="C:mitochondrial matrix"/>
    <property type="evidence" value="ECO:0007669"/>
    <property type="project" value="TreeGrafter"/>
</dbReference>
<dbReference type="PROSITE" id="PS51375">
    <property type="entry name" value="PPR"/>
    <property type="match status" value="2"/>
</dbReference>
<evidence type="ECO:0000313" key="4">
    <source>
        <dbReference type="Proteomes" id="UP000550660"/>
    </source>
</evidence>
<dbReference type="Pfam" id="PF13812">
    <property type="entry name" value="PPR_3"/>
    <property type="match status" value="3"/>
</dbReference>
<keyword evidence="4" id="KW-1185">Reference proteome</keyword>
<dbReference type="FunFam" id="1.25.40.10:FF:000255">
    <property type="entry name" value="Pentatricopeptide repeat-containing protein 1, mitochondrial"/>
    <property type="match status" value="1"/>
</dbReference>
<feature type="compositionally biased region" description="Basic and acidic residues" evidence="2">
    <location>
        <begin position="724"/>
        <end position="735"/>
    </location>
</feature>
<proteinExistence type="predicted"/>
<dbReference type="Proteomes" id="UP000550660">
    <property type="component" value="Unassembled WGS sequence"/>
</dbReference>
<feature type="compositionally biased region" description="Basic residues" evidence="2">
    <location>
        <begin position="398"/>
        <end position="408"/>
    </location>
</feature>
<dbReference type="Gene3D" id="1.25.40.10">
    <property type="entry name" value="Tetratricopeptide repeat domain"/>
    <property type="match status" value="3"/>
</dbReference>
<feature type="repeat" description="PPR" evidence="1">
    <location>
        <begin position="209"/>
        <end position="243"/>
    </location>
</feature>
<dbReference type="FunFam" id="1.25.40.10:FF:000638">
    <property type="entry name" value="Pentatricopeptide repeat domain 1"/>
    <property type="match status" value="1"/>
</dbReference>
<evidence type="ECO:0000256" key="2">
    <source>
        <dbReference type="SAM" id="MobiDB-lite"/>
    </source>
</evidence>
<protein>
    <submittedName>
        <fullName evidence="3">PTCD1 protein</fullName>
    </submittedName>
</protein>
<dbReference type="FunFam" id="1.25.40.10:FF:001927">
    <property type="entry name" value="Pentatricopeptide repeat domain 1"/>
    <property type="match status" value="1"/>
</dbReference>
<dbReference type="Pfam" id="PF13041">
    <property type="entry name" value="PPR_2"/>
    <property type="match status" value="1"/>
</dbReference>